<dbReference type="Gene3D" id="3.40.50.720">
    <property type="entry name" value="NAD(P)-binding Rossmann-like Domain"/>
    <property type="match status" value="1"/>
</dbReference>
<dbReference type="Proteomes" id="UP001156441">
    <property type="component" value="Unassembled WGS sequence"/>
</dbReference>
<comment type="caution">
    <text evidence="2">The sequence shown here is derived from an EMBL/GenBank/DDBJ whole genome shotgun (WGS) entry which is preliminary data.</text>
</comment>
<organism evidence="2 3">
    <name type="scientific">Actinophytocola gossypii</name>
    <dbReference type="NCBI Taxonomy" id="2812003"/>
    <lineage>
        <taxon>Bacteria</taxon>
        <taxon>Bacillati</taxon>
        <taxon>Actinomycetota</taxon>
        <taxon>Actinomycetes</taxon>
        <taxon>Pseudonocardiales</taxon>
        <taxon>Pseudonocardiaceae</taxon>
    </lineage>
</organism>
<keyword evidence="3" id="KW-1185">Reference proteome</keyword>
<dbReference type="SUPFAM" id="SSF51735">
    <property type="entry name" value="NAD(P)-binding Rossmann-fold domains"/>
    <property type="match status" value="1"/>
</dbReference>
<dbReference type="Pfam" id="PF01370">
    <property type="entry name" value="Epimerase"/>
    <property type="match status" value="1"/>
</dbReference>
<dbReference type="InterPro" id="IPR050177">
    <property type="entry name" value="Lipid_A_modif_metabolic_enz"/>
</dbReference>
<evidence type="ECO:0000259" key="1">
    <source>
        <dbReference type="Pfam" id="PF01370"/>
    </source>
</evidence>
<accession>A0ABT2JC73</accession>
<feature type="domain" description="NAD-dependent epimerase/dehydratase" evidence="1">
    <location>
        <begin position="18"/>
        <end position="227"/>
    </location>
</feature>
<name>A0ABT2JC73_9PSEU</name>
<gene>
    <name evidence="2" type="ORF">JT362_20200</name>
</gene>
<proteinExistence type="predicted"/>
<dbReference type="InterPro" id="IPR036291">
    <property type="entry name" value="NAD(P)-bd_dom_sf"/>
</dbReference>
<reference evidence="2 3" key="1">
    <citation type="submission" date="2021-02" db="EMBL/GenBank/DDBJ databases">
        <title>Actinophytocola xerophila sp. nov., isolated from soil of cotton cropping field.</title>
        <authorList>
            <person name="Huang R."/>
            <person name="Chen X."/>
            <person name="Ge X."/>
            <person name="Liu W."/>
        </authorList>
    </citation>
    <scope>NUCLEOTIDE SEQUENCE [LARGE SCALE GENOMIC DNA]</scope>
    <source>
        <strain evidence="2 3">S1-96</strain>
    </source>
</reference>
<sequence length="340" mass="37065">MIRACPSRTVSAVANGRVLVTGSSGHLGEALVRVLTERGEDVVGLDVLPSAHTTVVGDVADRDVVRACLAGVSTVLHTATLHKPHVGTHGRQAFVDTNVSGTLALLEESAAAGVRRFVFTSTTSTFGRALTPRSGEPAAWITEDVVPVPRNVYGVTKTAAENLCELAHRDLGLPVVVLRTSRFFPEADDRDEVRAAYADANVKATEYLYRRVDLADVVDAHLLAAERAPALGFDRFVVSATTPFTYTDLPELHRNAPAVVARLFPDQPAEYARRGWRVFDAIDRVYVNTRAREVLGWRPRYDFRHVLDLLAADRDFRSPLARAVGAKGYHATSTGPYTVR</sequence>
<evidence type="ECO:0000313" key="2">
    <source>
        <dbReference type="EMBL" id="MCT2585447.1"/>
    </source>
</evidence>
<dbReference type="EMBL" id="JAFFZE010000015">
    <property type="protein sequence ID" value="MCT2585447.1"/>
    <property type="molecule type" value="Genomic_DNA"/>
</dbReference>
<protein>
    <submittedName>
        <fullName evidence="2">NAD(P)-dependent oxidoreductase</fullName>
    </submittedName>
</protein>
<dbReference type="PANTHER" id="PTHR43245">
    <property type="entry name" value="BIFUNCTIONAL POLYMYXIN RESISTANCE PROTEIN ARNA"/>
    <property type="match status" value="1"/>
</dbReference>
<evidence type="ECO:0000313" key="3">
    <source>
        <dbReference type="Proteomes" id="UP001156441"/>
    </source>
</evidence>
<dbReference type="InterPro" id="IPR001509">
    <property type="entry name" value="Epimerase_deHydtase"/>
</dbReference>
<dbReference type="PANTHER" id="PTHR43245:SF54">
    <property type="entry name" value="BLL0593 PROTEIN"/>
    <property type="match status" value="1"/>
</dbReference>